<name>A0A376B555_9ASCO</name>
<feature type="coiled-coil region" evidence="9">
    <location>
        <begin position="194"/>
        <end position="253"/>
    </location>
</feature>
<feature type="coiled-coil region" evidence="9">
    <location>
        <begin position="408"/>
        <end position="435"/>
    </location>
</feature>
<dbReference type="CDD" id="cd03272">
    <property type="entry name" value="ABC_SMC3_euk"/>
    <property type="match status" value="1"/>
</dbReference>
<dbReference type="InterPro" id="IPR024704">
    <property type="entry name" value="SMC"/>
</dbReference>
<evidence type="ECO:0000256" key="2">
    <source>
        <dbReference type="ARBA" id="ARBA00005917"/>
    </source>
</evidence>
<keyword evidence="7" id="KW-0131">Cell cycle</keyword>
<dbReference type="PANTHER" id="PTHR43977">
    <property type="entry name" value="STRUCTURAL MAINTENANCE OF CHROMOSOMES PROTEIN 3"/>
    <property type="match status" value="1"/>
</dbReference>
<dbReference type="InterPro" id="IPR027417">
    <property type="entry name" value="P-loop_NTPase"/>
</dbReference>
<keyword evidence="12" id="KW-1185">Reference proteome</keyword>
<dbReference type="PIRSF" id="PIRSF005719">
    <property type="entry name" value="SMC"/>
    <property type="match status" value="1"/>
</dbReference>
<dbReference type="GO" id="GO:0005634">
    <property type="term" value="C:nucleus"/>
    <property type="evidence" value="ECO:0007669"/>
    <property type="project" value="UniProtKB-SubCell"/>
</dbReference>
<evidence type="ECO:0000313" key="12">
    <source>
        <dbReference type="Proteomes" id="UP000262825"/>
    </source>
</evidence>
<keyword evidence="4" id="KW-0498">Mitosis</keyword>
<evidence type="ECO:0000259" key="10">
    <source>
        <dbReference type="SMART" id="SM00968"/>
    </source>
</evidence>
<keyword evidence="6 8" id="KW-0539">Nucleus</keyword>
<dbReference type="GO" id="GO:0051276">
    <property type="term" value="P:chromosome organization"/>
    <property type="evidence" value="ECO:0007669"/>
    <property type="project" value="InterPro"/>
</dbReference>
<dbReference type="Gene3D" id="3.30.70.1620">
    <property type="match status" value="1"/>
</dbReference>
<evidence type="ECO:0000256" key="9">
    <source>
        <dbReference type="SAM" id="Coils"/>
    </source>
</evidence>
<comment type="subcellular location">
    <subcellularLocation>
        <location evidence="1 8">Nucleus</location>
    </subcellularLocation>
</comment>
<dbReference type="VEuPathDB" id="FungiDB:SCODWIG_01532"/>
<dbReference type="GO" id="GO:0051301">
    <property type="term" value="P:cell division"/>
    <property type="evidence" value="ECO:0007669"/>
    <property type="project" value="UniProtKB-KW"/>
</dbReference>
<dbReference type="Pfam" id="PF06470">
    <property type="entry name" value="SMC_hinge"/>
    <property type="match status" value="1"/>
</dbReference>
<dbReference type="InterPro" id="IPR010935">
    <property type="entry name" value="SMC_hinge"/>
</dbReference>
<dbReference type="EMBL" id="UFAJ01000201">
    <property type="protein sequence ID" value="SSD59771.1"/>
    <property type="molecule type" value="Genomic_DNA"/>
</dbReference>
<accession>A0A376B555</accession>
<dbReference type="InterPro" id="IPR041741">
    <property type="entry name" value="SMC3_ABC_euk"/>
</dbReference>
<dbReference type="GO" id="GO:0005694">
    <property type="term" value="C:chromosome"/>
    <property type="evidence" value="ECO:0007669"/>
    <property type="project" value="InterPro"/>
</dbReference>
<dbReference type="SUPFAM" id="SSF75553">
    <property type="entry name" value="Smc hinge domain"/>
    <property type="match status" value="1"/>
</dbReference>
<feature type="domain" description="SMC hinge" evidence="10">
    <location>
        <begin position="535"/>
        <end position="648"/>
    </location>
</feature>
<feature type="coiled-coil region" evidence="9">
    <location>
        <begin position="998"/>
        <end position="1025"/>
    </location>
</feature>
<comment type="similarity">
    <text evidence="2">Belongs to the SMC family. SMC3 subfamily.</text>
</comment>
<keyword evidence="3" id="KW-0132">Cell division</keyword>
<proteinExistence type="inferred from homology"/>
<dbReference type="SMART" id="SM00968">
    <property type="entry name" value="SMC_hinge"/>
    <property type="match status" value="1"/>
</dbReference>
<dbReference type="Proteomes" id="UP000262825">
    <property type="component" value="Unassembled WGS sequence"/>
</dbReference>
<protein>
    <recommendedName>
        <fullName evidence="8">Structural maintenance of chromosomes protein</fullName>
    </recommendedName>
</protein>
<evidence type="ECO:0000256" key="5">
    <source>
        <dbReference type="ARBA" id="ARBA00023054"/>
    </source>
</evidence>
<dbReference type="InterPro" id="IPR003395">
    <property type="entry name" value="RecF/RecN/SMC_N"/>
</dbReference>
<evidence type="ECO:0000256" key="3">
    <source>
        <dbReference type="ARBA" id="ARBA00022618"/>
    </source>
</evidence>
<evidence type="ECO:0000313" key="11">
    <source>
        <dbReference type="EMBL" id="SSD59771.1"/>
    </source>
</evidence>
<dbReference type="SUPFAM" id="SSF52540">
    <property type="entry name" value="P-loop containing nucleoside triphosphate hydrolases"/>
    <property type="match status" value="1"/>
</dbReference>
<evidence type="ECO:0000256" key="1">
    <source>
        <dbReference type="ARBA" id="ARBA00004123"/>
    </source>
</evidence>
<evidence type="ECO:0000256" key="8">
    <source>
        <dbReference type="PIRNR" id="PIRNR005719"/>
    </source>
</evidence>
<reference evidence="12" key="1">
    <citation type="submission" date="2018-06" db="EMBL/GenBank/DDBJ databases">
        <authorList>
            <person name="Guldener U."/>
        </authorList>
    </citation>
    <scope>NUCLEOTIDE SEQUENCE [LARGE SCALE GENOMIC DNA]</scope>
    <source>
        <strain evidence="12">UTAD17</strain>
    </source>
</reference>
<feature type="coiled-coil region" evidence="9">
    <location>
        <begin position="765"/>
        <end position="822"/>
    </location>
</feature>
<dbReference type="Gene3D" id="3.40.50.300">
    <property type="entry name" value="P-loop containing nucleotide triphosphate hydrolases"/>
    <property type="match status" value="2"/>
</dbReference>
<dbReference type="Gene3D" id="1.20.1060.20">
    <property type="match status" value="1"/>
</dbReference>
<organism evidence="11 12">
    <name type="scientific">Saccharomycodes ludwigii</name>
    <dbReference type="NCBI Taxonomy" id="36035"/>
    <lineage>
        <taxon>Eukaryota</taxon>
        <taxon>Fungi</taxon>
        <taxon>Dikarya</taxon>
        <taxon>Ascomycota</taxon>
        <taxon>Saccharomycotina</taxon>
        <taxon>Saccharomycetes</taxon>
        <taxon>Saccharomycodales</taxon>
        <taxon>Saccharomycodaceae</taxon>
        <taxon>Saccharomycodes</taxon>
    </lineage>
</organism>
<feature type="coiled-coil region" evidence="9">
    <location>
        <begin position="860"/>
        <end position="929"/>
    </location>
</feature>
<evidence type="ECO:0000256" key="4">
    <source>
        <dbReference type="ARBA" id="ARBA00022776"/>
    </source>
</evidence>
<evidence type="ECO:0000256" key="6">
    <source>
        <dbReference type="ARBA" id="ARBA00023242"/>
    </source>
</evidence>
<sequence>MYIKRITIQGFKTYKNTTIINNISPHHNVLVGSNGSGKSNFFAAIRFVLSDDFDRLTREERIGLIHQGSGSVMSAYVEIVFDNSSGRIHISSNTQLSKESQDDVVIRRTIGLKKDEYSINGKSKTKQEVKGLLETAGFSTSNPYYIVPQGRIVALTNAKDHQRLELLKEVTGANTFEKKLKDSLQTMDETEVGRKRVANELKELASKLKDLEDEREELNKFQNLDRDRKCIEYTLYDRELNEVTNQIEKLESSYSYTVDSSAQYISELEKRETLVREIEVNLSNLDTALKLKETTDVLQLKSEKLEVARELADLNVKKADLESQLTYIEKSNTQNVRLLTLLASKIAEKKKTIDHLAPSYDERLTNETQLTNKISKLQQRQSYLITKRGRYAEFSDEEERNAWIQSEINTLREKYDDIVKDKTELETENEKFKGELHRIDEVLEDLHDSIEGPHITGELETLNKDIENLRDKYYAKIDQRKEYWREEQKYQTILTSLDSDIERAQRSVNESMDRNLANGLQAVKKISERLNLNGTSVFGTLGELIQYNEKYKTCVETIGGNSLFHVVVDNEDTASILMGELVKSRAGRVTFMPLNRLNNEYISYPPDEELSVPLMKKIHCDSDYINAVKQVFGKVIVVKDLTSGVRLAKQYKLTAITLDGDKADKKGVLTGGFNDKHKQTRLTSMKELKVKRKDYEVAQSKLAELADTLKKTDDETDQINGELKTKTLTKETMLIDIERYRSKSNKVKSQRYILEEKSKRLVIKIEKLNTTMLEVSQKITRLENDMNQTFKTELTDDETTELNQINNELPKLDSELNKVTASLSDIQVKIESIKSELQSKLEPQYSNLQKSVDFADDFEVNKLKQRLKRVELEISTISEREQRLDLQLHSILEEIDELKAEKVTNQKTLERANSQQRLLIKKLEDYQKTAETCMIKKTNFSSRRDVLQNKLRELGFLPEDSFTKYENATTEELVQKLNRVTRNLGKYRNVNKRAGESFNKFLNKKQELQEKAKELDQSRDSIVELIDTLKHQKVTAIEATFKKVAENFTEMFEKLVPRGTGKLIIRKKDMDNDSNMSDDESVDNIYEGVAIQVSFNSKEDEQLHVSQLSGGQKTVCAIALILAMQKVDPAPFYLFDEIDAALDKQYRTSVAATIKELSQNAQFICTTFRTDMLYVADTFYRVKFENKLSTIAEVDRENAIDFIRGGNDNLINDI</sequence>
<dbReference type="GO" id="GO:0016887">
    <property type="term" value="F:ATP hydrolysis activity"/>
    <property type="evidence" value="ECO:0007669"/>
    <property type="project" value="InterPro"/>
</dbReference>
<dbReference type="Pfam" id="PF02463">
    <property type="entry name" value="SMC_N"/>
    <property type="match status" value="1"/>
</dbReference>
<keyword evidence="5 9" id="KW-0175">Coiled coil</keyword>
<evidence type="ECO:0000256" key="7">
    <source>
        <dbReference type="ARBA" id="ARBA00023306"/>
    </source>
</evidence>
<dbReference type="GO" id="GO:0005524">
    <property type="term" value="F:ATP binding"/>
    <property type="evidence" value="ECO:0007669"/>
    <property type="project" value="InterPro"/>
</dbReference>
<dbReference type="GO" id="GO:0007059">
    <property type="term" value="P:chromosome segregation"/>
    <property type="evidence" value="ECO:0007669"/>
    <property type="project" value="UniProtKB-ARBA"/>
</dbReference>
<gene>
    <name evidence="11" type="ORF">SCODWIG_01532</name>
</gene>
<dbReference type="InterPro" id="IPR036277">
    <property type="entry name" value="SMC_hinge_sf"/>
</dbReference>
<dbReference type="AlphaFoldDB" id="A0A376B555"/>